<protein>
    <submittedName>
        <fullName evidence="2">Uncharacterized conserved protein</fullName>
    </submittedName>
</protein>
<keyword evidence="3" id="KW-1185">Reference proteome</keyword>
<dbReference type="Pfam" id="PF06172">
    <property type="entry name" value="Cupin_5"/>
    <property type="match status" value="1"/>
</dbReference>
<name>A0A239VJW1_9MICO</name>
<dbReference type="OrthoDB" id="9798288at2"/>
<sequence length="150" mass="16181">MSDVELPDWAKPLGMVPHPEGGWYVETYRSSTVIPGSMLAEHGGDRASATGIQFMLLPGEQSAWHRVVSDELWLYTRGGRVALELGGVGDVPEVTDRLVIGPDPSAGDVVQGLVPAGVWQRAYPLDAQPSLVSCIVTPGFDFADFELYRA</sequence>
<evidence type="ECO:0000313" key="2">
    <source>
        <dbReference type="EMBL" id="SNV21894.1"/>
    </source>
</evidence>
<dbReference type="KEGG" id="dco:SAMEA4475696_1375"/>
<dbReference type="InterPro" id="IPR011051">
    <property type="entry name" value="RmlC_Cupin_sf"/>
</dbReference>
<evidence type="ECO:0000259" key="1">
    <source>
        <dbReference type="Pfam" id="PF06172"/>
    </source>
</evidence>
<dbReference type="GeneID" id="63459596"/>
<dbReference type="Gene3D" id="2.60.120.10">
    <property type="entry name" value="Jelly Rolls"/>
    <property type="match status" value="1"/>
</dbReference>
<reference evidence="2 3" key="1">
    <citation type="submission" date="2017-06" db="EMBL/GenBank/DDBJ databases">
        <authorList>
            <consortium name="Pathogen Informatics"/>
        </authorList>
    </citation>
    <scope>NUCLEOTIDE SEQUENCE [LARGE SCALE GENOMIC DNA]</scope>
    <source>
        <strain evidence="2 3">NCTC13039</strain>
    </source>
</reference>
<dbReference type="InterPro" id="IPR009327">
    <property type="entry name" value="Cupin_DUF985"/>
</dbReference>
<dbReference type="AlphaFoldDB" id="A0A239VJW1"/>
<dbReference type="PANTHER" id="PTHR33387">
    <property type="entry name" value="RMLC-LIKE JELLY ROLL FOLD PROTEIN"/>
    <property type="match status" value="1"/>
</dbReference>
<dbReference type="PANTHER" id="PTHR33387:SF3">
    <property type="entry name" value="DUF985 DOMAIN-CONTAINING PROTEIN"/>
    <property type="match status" value="1"/>
</dbReference>
<evidence type="ECO:0000313" key="3">
    <source>
        <dbReference type="Proteomes" id="UP000242637"/>
    </source>
</evidence>
<dbReference type="EMBL" id="LT906453">
    <property type="protein sequence ID" value="SNV21894.1"/>
    <property type="molecule type" value="Genomic_DNA"/>
</dbReference>
<dbReference type="SUPFAM" id="SSF51182">
    <property type="entry name" value="RmlC-like cupins"/>
    <property type="match status" value="1"/>
</dbReference>
<organism evidence="2 3">
    <name type="scientific">Dermatophilus congolensis</name>
    <dbReference type="NCBI Taxonomy" id="1863"/>
    <lineage>
        <taxon>Bacteria</taxon>
        <taxon>Bacillati</taxon>
        <taxon>Actinomycetota</taxon>
        <taxon>Actinomycetes</taxon>
        <taxon>Micrococcales</taxon>
        <taxon>Dermatophilaceae</taxon>
        <taxon>Dermatophilus</taxon>
    </lineage>
</organism>
<feature type="domain" description="DUF985" evidence="1">
    <location>
        <begin position="9"/>
        <end position="147"/>
    </location>
</feature>
<dbReference type="RefSeq" id="WP_084441400.1">
    <property type="nucleotide sequence ID" value="NZ_JAAFNI010000001.1"/>
</dbReference>
<proteinExistence type="predicted"/>
<accession>A0A239VJW1</accession>
<dbReference type="InterPro" id="IPR039935">
    <property type="entry name" value="YML079W-like"/>
</dbReference>
<dbReference type="Proteomes" id="UP000242637">
    <property type="component" value="Chromosome 1"/>
</dbReference>
<dbReference type="CDD" id="cd06121">
    <property type="entry name" value="cupin_YML079wp"/>
    <property type="match status" value="1"/>
</dbReference>
<dbReference type="InterPro" id="IPR014710">
    <property type="entry name" value="RmlC-like_jellyroll"/>
</dbReference>
<gene>
    <name evidence="2" type="ORF">SAMEA4475696_01375</name>
</gene>